<evidence type="ECO:0000313" key="11">
    <source>
        <dbReference type="EMBL" id="HIU35980.1"/>
    </source>
</evidence>
<feature type="transmembrane region" description="Helical" evidence="10">
    <location>
        <begin position="52"/>
        <end position="69"/>
    </location>
</feature>
<feature type="region of interest" description="Disordered" evidence="9">
    <location>
        <begin position="331"/>
        <end position="362"/>
    </location>
</feature>
<dbReference type="AlphaFoldDB" id="A0A9D1LDY0"/>
<feature type="transmembrane region" description="Helical" evidence="10">
    <location>
        <begin position="252"/>
        <end position="270"/>
    </location>
</feature>
<dbReference type="Pfam" id="PF03116">
    <property type="entry name" value="NQR2_RnfD_RnfE"/>
    <property type="match status" value="1"/>
</dbReference>
<feature type="compositionally biased region" description="Basic residues" evidence="9">
    <location>
        <begin position="331"/>
        <end position="342"/>
    </location>
</feature>
<evidence type="ECO:0000256" key="3">
    <source>
        <dbReference type="ARBA" id="ARBA00022630"/>
    </source>
</evidence>
<feature type="transmembrane region" description="Helical" evidence="10">
    <location>
        <begin position="131"/>
        <end position="151"/>
    </location>
</feature>
<evidence type="ECO:0000256" key="8">
    <source>
        <dbReference type="ARBA" id="ARBA00023136"/>
    </source>
</evidence>
<evidence type="ECO:0000256" key="6">
    <source>
        <dbReference type="ARBA" id="ARBA00022967"/>
    </source>
</evidence>
<feature type="compositionally biased region" description="Low complexity" evidence="9">
    <location>
        <begin position="343"/>
        <end position="362"/>
    </location>
</feature>
<keyword evidence="6" id="KW-1278">Translocase</keyword>
<evidence type="ECO:0000256" key="1">
    <source>
        <dbReference type="ARBA" id="ARBA00022448"/>
    </source>
</evidence>
<gene>
    <name evidence="11" type="ORF">IAC53_05160</name>
</gene>
<evidence type="ECO:0000256" key="4">
    <source>
        <dbReference type="ARBA" id="ARBA00022643"/>
    </source>
</evidence>
<feature type="transmembrane region" description="Helical" evidence="10">
    <location>
        <begin position="224"/>
        <end position="240"/>
    </location>
</feature>
<keyword evidence="7 10" id="KW-1133">Transmembrane helix</keyword>
<dbReference type="GO" id="GO:0055085">
    <property type="term" value="P:transmembrane transport"/>
    <property type="evidence" value="ECO:0007669"/>
    <property type="project" value="InterPro"/>
</dbReference>
<protein>
    <submittedName>
        <fullName evidence="11">RnfABCDGE type electron transport complex subunit D</fullName>
    </submittedName>
</protein>
<evidence type="ECO:0000256" key="5">
    <source>
        <dbReference type="ARBA" id="ARBA00022692"/>
    </source>
</evidence>
<keyword evidence="5 10" id="KW-0812">Transmembrane</keyword>
<organism evidence="11 12">
    <name type="scientific">Candidatus Fimenecus excrementigallinarum</name>
    <dbReference type="NCBI Taxonomy" id="2840816"/>
    <lineage>
        <taxon>Bacteria</taxon>
        <taxon>Bacillati</taxon>
        <taxon>Bacillota</taxon>
        <taxon>Clostridia</taxon>
        <taxon>Candidatus Fimenecus</taxon>
    </lineage>
</organism>
<dbReference type="PANTHER" id="PTHR30578:SF0">
    <property type="entry name" value="ION-TRANSLOCATING OXIDOREDUCTASE COMPLEX SUBUNIT D"/>
    <property type="match status" value="1"/>
</dbReference>
<reference evidence="11" key="2">
    <citation type="journal article" date="2021" name="PeerJ">
        <title>Extensive microbial diversity within the chicken gut microbiome revealed by metagenomics and culture.</title>
        <authorList>
            <person name="Gilroy R."/>
            <person name="Ravi A."/>
            <person name="Getino M."/>
            <person name="Pursley I."/>
            <person name="Horton D.L."/>
            <person name="Alikhan N.F."/>
            <person name="Baker D."/>
            <person name="Gharbi K."/>
            <person name="Hall N."/>
            <person name="Watson M."/>
            <person name="Adriaenssens E.M."/>
            <person name="Foster-Nyarko E."/>
            <person name="Jarju S."/>
            <person name="Secka A."/>
            <person name="Antonio M."/>
            <person name="Oren A."/>
            <person name="Chaudhuri R.R."/>
            <person name="La Ragione R."/>
            <person name="Hildebrand F."/>
            <person name="Pallen M.J."/>
        </authorList>
    </citation>
    <scope>NUCLEOTIDE SEQUENCE</scope>
    <source>
        <strain evidence="11">ChiGjej1B1-19959</strain>
    </source>
</reference>
<dbReference type="InterPro" id="IPR004338">
    <property type="entry name" value="NqrB/RnfD"/>
</dbReference>
<keyword evidence="8 10" id="KW-0472">Membrane</keyword>
<accession>A0A9D1LDY0</accession>
<keyword evidence="4" id="KW-0288">FMN</keyword>
<sequence length="362" mass="38448">MPRDMLPQADGRLFTAEMKAQLQATRRQMYDRLAMLAAPTVMAWYYYGARALWLVCISVLTACVCEAVGRKAVGRHPTLLDLSAVTIGVTVALCLPASSPAWLPMLASSFAVLAAKLPFGTARSLHFSPAAAGLAFVTVCLPQYVFAYPVLPEAGESVPAYGAFAFTEGVSLTELLENRASVGGEFSNYLPVLLGAYPGPMGAGCILALCGALLYLLVRRPGQFTAAAGFLAAAAVYALLFPRVTAGRGQSVAMELCGGMLLFGALFLLSEESFLPKTFYGRLAFGVCGGLFTMLFRRFGAYAEGVMFAVLLAQALTGVFDRLPDAKFPARRRARRRRKQRRAAAAENAAAAPDVQGGAADA</sequence>
<keyword evidence="3" id="KW-0285">Flavoprotein</keyword>
<evidence type="ECO:0000256" key="10">
    <source>
        <dbReference type="SAM" id="Phobius"/>
    </source>
</evidence>
<evidence type="ECO:0000256" key="7">
    <source>
        <dbReference type="ARBA" id="ARBA00022989"/>
    </source>
</evidence>
<feature type="transmembrane region" description="Helical" evidence="10">
    <location>
        <begin position="197"/>
        <end position="217"/>
    </location>
</feature>
<evidence type="ECO:0000256" key="2">
    <source>
        <dbReference type="ARBA" id="ARBA00022553"/>
    </source>
</evidence>
<evidence type="ECO:0000256" key="9">
    <source>
        <dbReference type="SAM" id="MobiDB-lite"/>
    </source>
</evidence>
<name>A0A9D1LDY0_9FIRM</name>
<evidence type="ECO:0000313" key="12">
    <source>
        <dbReference type="Proteomes" id="UP000824071"/>
    </source>
</evidence>
<comment type="caution">
    <text evidence="11">The sequence shown here is derived from an EMBL/GenBank/DDBJ whole genome shotgun (WGS) entry which is preliminary data.</text>
</comment>
<feature type="transmembrane region" description="Helical" evidence="10">
    <location>
        <begin position="302"/>
        <end position="323"/>
    </location>
</feature>
<feature type="transmembrane region" description="Helical" evidence="10">
    <location>
        <begin position="279"/>
        <end position="296"/>
    </location>
</feature>
<dbReference type="GO" id="GO:0005886">
    <property type="term" value="C:plasma membrane"/>
    <property type="evidence" value="ECO:0007669"/>
    <property type="project" value="TreeGrafter"/>
</dbReference>
<reference evidence="11" key="1">
    <citation type="submission" date="2020-10" db="EMBL/GenBank/DDBJ databases">
        <authorList>
            <person name="Gilroy R."/>
        </authorList>
    </citation>
    <scope>NUCLEOTIDE SEQUENCE</scope>
    <source>
        <strain evidence="11">ChiGjej1B1-19959</strain>
    </source>
</reference>
<dbReference type="Proteomes" id="UP000824071">
    <property type="component" value="Unassembled WGS sequence"/>
</dbReference>
<proteinExistence type="predicted"/>
<keyword evidence="2" id="KW-0597">Phosphoprotein</keyword>
<dbReference type="PANTHER" id="PTHR30578">
    <property type="entry name" value="ELECTRON TRANSPORT COMPLEX PROTEIN RNFD"/>
    <property type="match status" value="1"/>
</dbReference>
<dbReference type="EMBL" id="DVMW01000031">
    <property type="protein sequence ID" value="HIU35980.1"/>
    <property type="molecule type" value="Genomic_DNA"/>
</dbReference>
<keyword evidence="1" id="KW-0813">Transport</keyword>